<dbReference type="CDD" id="cd22265">
    <property type="entry name" value="UDM1_RNF168"/>
    <property type="match status" value="1"/>
</dbReference>
<evidence type="ECO:0000256" key="2">
    <source>
        <dbReference type="SAM" id="Phobius"/>
    </source>
</evidence>
<dbReference type="Proteomes" id="UP000320078">
    <property type="component" value="Unassembled WGS sequence"/>
</dbReference>
<feature type="coiled-coil region" evidence="1">
    <location>
        <begin position="474"/>
        <end position="508"/>
    </location>
</feature>
<organism evidence="3 4">
    <name type="scientific">Candidatus Phytoplasma pini</name>
    <dbReference type="NCBI Taxonomy" id="267362"/>
    <lineage>
        <taxon>Bacteria</taxon>
        <taxon>Bacillati</taxon>
        <taxon>Mycoplasmatota</taxon>
        <taxon>Mollicutes</taxon>
        <taxon>Acholeplasmatales</taxon>
        <taxon>Acholeplasmataceae</taxon>
        <taxon>Candidatus Phytoplasma</taxon>
    </lineage>
</organism>
<reference evidence="3 4" key="1">
    <citation type="submission" date="2019-06" db="EMBL/GenBank/DDBJ databases">
        <title>Draft Genome Sequence of Candidatus Phytoplasma pini-Related Strain MDPP: A Resource for Comparative Genomics of Gymnosperm-infecting Phytoplasmas.</title>
        <authorList>
            <person name="Cai W."/>
            <person name="Costanzo S."/>
            <person name="Shao J."/>
            <person name="Zhao Y."/>
            <person name="Davis R."/>
        </authorList>
    </citation>
    <scope>NUCLEOTIDE SEQUENCE [LARGE SCALE GENOMIC DNA]</scope>
    <source>
        <strain evidence="3 4">MDPP</strain>
    </source>
</reference>
<feature type="transmembrane region" description="Helical" evidence="2">
    <location>
        <begin position="725"/>
        <end position="746"/>
    </location>
</feature>
<accession>A0A559KIY1</accession>
<feature type="transmembrane region" description="Helical" evidence="2">
    <location>
        <begin position="804"/>
        <end position="822"/>
    </location>
</feature>
<feature type="transmembrane region" description="Helical" evidence="2">
    <location>
        <begin position="828"/>
        <end position="845"/>
    </location>
</feature>
<keyword evidence="2" id="KW-0472">Membrane</keyword>
<dbReference type="EMBL" id="VIAE01000013">
    <property type="protein sequence ID" value="TVY12093.1"/>
    <property type="molecule type" value="Genomic_DNA"/>
</dbReference>
<feature type="coiled-coil region" evidence="1">
    <location>
        <begin position="245"/>
        <end position="389"/>
    </location>
</feature>
<keyword evidence="4" id="KW-1185">Reference proteome</keyword>
<evidence type="ECO:0000313" key="3">
    <source>
        <dbReference type="EMBL" id="TVY12093.1"/>
    </source>
</evidence>
<evidence type="ECO:0000256" key="1">
    <source>
        <dbReference type="SAM" id="Coils"/>
    </source>
</evidence>
<keyword evidence="1" id="KW-0175">Coiled coil</keyword>
<feature type="transmembrane region" description="Helical" evidence="2">
    <location>
        <begin position="777"/>
        <end position="797"/>
    </location>
</feature>
<keyword evidence="2" id="KW-1133">Transmembrane helix</keyword>
<gene>
    <name evidence="3" type="ORF">MDPP_00358</name>
</gene>
<feature type="transmembrane region" description="Helical" evidence="2">
    <location>
        <begin position="638"/>
        <end position="665"/>
    </location>
</feature>
<proteinExistence type="predicted"/>
<evidence type="ECO:0000313" key="4">
    <source>
        <dbReference type="Proteomes" id="UP000320078"/>
    </source>
</evidence>
<name>A0A559KIY1_9MOLU</name>
<protein>
    <submittedName>
        <fullName evidence="3">Uncharacterized protein</fullName>
    </submittedName>
</protein>
<comment type="caution">
    <text evidence="3">The sequence shown here is derived from an EMBL/GenBank/DDBJ whole genome shotgun (WGS) entry which is preliminary data.</text>
</comment>
<keyword evidence="2" id="KW-0812">Transmembrane</keyword>
<feature type="coiled-coil region" evidence="1">
    <location>
        <begin position="129"/>
        <end position="205"/>
    </location>
</feature>
<dbReference type="AlphaFoldDB" id="A0A559KIY1"/>
<sequence>MKIFRLQKQLFLFFLFVFFFCVFPVFGSYFDSSKFTLEDEIKAKIRFDSTRGGFRYKIPSNIRQTLMGVADNVVVSDIEETMNDVLQFYFRVPDSQRDASYLKKMHYREEFTENMEALLNRYAISGLEISELKKAIKEKDAEIVKLKVIQSETIIQLTEENLVLEKKIKQLEAQNQTLQTQIRDVLQLEKDKQDLNSRLADLIALHRKIALAYQEAVQTNKSITLTFPDSPSMVVYPQPVFETKLLALQEKIAELEKLLKDANSNSLFGDKIKKNQDFKIDSLESQIKDLEVKLEENRKLFQEQLKFFQEKNVLLEAQIKINEEFFQKEKKLLEAQIKDNEKKFKDDEKLLKEQNNLLSSQISKLEKDLREKNNKLKSLLVKHHALEDQILYLTNDLKTSDWFREQYSLCVVELQDELAKHVSLQHDLDLVQEKFRNLLLDYSHLKAYKPYLEEELAKALSRISFYEDSHLKRLQSLRDSLDEERTKIIQLDQEKEDLQKRILFEKEKEHLKRTFGVFSLAQDEFNRFLQFTQQQNFFHFAPYKIETKKIFKAYANDFTFKPPYSNRRFSVLFLHFCTNFHDVFAFQRFRSLYVDNFQFLGTFYFLKDFIHQCFLKYDGLFMGYSVGYKHYLNSLFKFFYSIFAVIFSFIYQLLLHIFPVVRYLYETPENILKNNAPPGLFNYFWQILVGLVDALSRLLYLFNSALALMLWGSKIIVEKVFTTQGAIIGGLITAATVSSSVVSGFITKSPGIGVMTGAFVKSSLDFLTDKISDGMRFMWGFSLSMWQFFVSIFQGTLTLTTQSSNFFVVFLTMFVNLVIWFLQIVLKVIKYFFVFWFYFVYYCVLEEEEKTNILLLPSSSQK</sequence>
<dbReference type="RefSeq" id="WP_144658548.1">
    <property type="nucleotide sequence ID" value="NZ_VIAE01000013.1"/>
</dbReference>